<gene>
    <name evidence="7" type="ORF">THAOC_06119</name>
</gene>
<name>K0T5F7_THAOC</name>
<dbReference type="PRINTS" id="PR01043">
    <property type="entry name" value="TRNASYNTHGLY"/>
</dbReference>
<evidence type="ECO:0000256" key="3">
    <source>
        <dbReference type="ARBA" id="ARBA00022840"/>
    </source>
</evidence>
<keyword evidence="1" id="KW-0436">Ligase</keyword>
<dbReference type="EMBL" id="AGNL01005970">
    <property type="protein sequence ID" value="EJK72359.1"/>
    <property type="molecule type" value="Genomic_DNA"/>
</dbReference>
<protein>
    <recommendedName>
        <fullName evidence="6">WHEP-TRS domain-containing protein</fullName>
    </recommendedName>
</protein>
<evidence type="ECO:0000256" key="2">
    <source>
        <dbReference type="ARBA" id="ARBA00022741"/>
    </source>
</evidence>
<dbReference type="InterPro" id="IPR000738">
    <property type="entry name" value="WHEP-TRS_dom"/>
</dbReference>
<organism evidence="7 8">
    <name type="scientific">Thalassiosira oceanica</name>
    <name type="common">Marine diatom</name>
    <dbReference type="NCBI Taxonomy" id="159749"/>
    <lineage>
        <taxon>Eukaryota</taxon>
        <taxon>Sar</taxon>
        <taxon>Stramenopiles</taxon>
        <taxon>Ochrophyta</taxon>
        <taxon>Bacillariophyta</taxon>
        <taxon>Coscinodiscophyceae</taxon>
        <taxon>Thalassiosirophycidae</taxon>
        <taxon>Thalassiosirales</taxon>
        <taxon>Thalassiosiraceae</taxon>
        <taxon>Thalassiosira</taxon>
    </lineage>
</organism>
<dbReference type="PANTHER" id="PTHR10745:SF0">
    <property type="entry name" value="GLYCINE--TRNA LIGASE"/>
    <property type="match status" value="1"/>
</dbReference>
<accession>K0T5F7</accession>
<dbReference type="OMA" id="ANSQRMP"/>
<evidence type="ECO:0000259" key="6">
    <source>
        <dbReference type="PROSITE" id="PS51185"/>
    </source>
</evidence>
<dbReference type="eggNOG" id="KOG2298">
    <property type="taxonomic scope" value="Eukaryota"/>
</dbReference>
<keyword evidence="2" id="KW-0547">Nucleotide-binding</keyword>
<dbReference type="AlphaFoldDB" id="K0T5F7"/>
<dbReference type="Pfam" id="PF00458">
    <property type="entry name" value="WHEP-TRS"/>
    <property type="match status" value="1"/>
</dbReference>
<dbReference type="InterPro" id="IPR045864">
    <property type="entry name" value="aa-tRNA-synth_II/BPL/LPL"/>
</dbReference>
<evidence type="ECO:0000256" key="1">
    <source>
        <dbReference type="ARBA" id="ARBA00022598"/>
    </source>
</evidence>
<dbReference type="SUPFAM" id="SSF55681">
    <property type="entry name" value="Class II aaRS and biotin synthetases"/>
    <property type="match status" value="1"/>
</dbReference>
<evidence type="ECO:0000313" key="8">
    <source>
        <dbReference type="Proteomes" id="UP000266841"/>
    </source>
</evidence>
<dbReference type="GO" id="GO:0005524">
    <property type="term" value="F:ATP binding"/>
    <property type="evidence" value="ECO:0007669"/>
    <property type="project" value="UniProtKB-KW"/>
</dbReference>
<dbReference type="OrthoDB" id="57698at2759"/>
<evidence type="ECO:0000313" key="7">
    <source>
        <dbReference type="EMBL" id="EJK72359.1"/>
    </source>
</evidence>
<dbReference type="InterPro" id="IPR027031">
    <property type="entry name" value="Gly-tRNA_synthase/POLG2"/>
</dbReference>
<dbReference type="GO" id="GO:0005739">
    <property type="term" value="C:mitochondrion"/>
    <property type="evidence" value="ECO:0007669"/>
    <property type="project" value="TreeGrafter"/>
</dbReference>
<dbReference type="GO" id="GO:0070150">
    <property type="term" value="P:mitochondrial glycyl-tRNA aminoacylation"/>
    <property type="evidence" value="ECO:0007669"/>
    <property type="project" value="TreeGrafter"/>
</dbReference>
<dbReference type="GO" id="GO:0004820">
    <property type="term" value="F:glycine-tRNA ligase activity"/>
    <property type="evidence" value="ECO:0007669"/>
    <property type="project" value="TreeGrafter"/>
</dbReference>
<sequence>MSAESSALQDDIDALNAKITKQGAHVRSLKKASSSNADEIGSAVEALKALKLEAEVLRLKKEELDPTVQFNRKSFDELILRKMFIVPSFEIHGGVKGLFDLGPPACGLKAAMVDVWRKHFVLAESMLEMECTCLTPEVVLKTSGHVDRFTDLMVKDPVSGECFRADKLLEDAIDELIEGNPDMPTEEREGHLRIQIQADAFSPTELDEQLKKYGCRAPSGEAFGASFPFNLMFKTSIGPEGTSVGYLRPETAQGLFVNFRRLLEANSQRMPFAAAQIGNGFRNGEYLSRALRIATHRVI</sequence>
<proteinExistence type="predicted"/>
<dbReference type="Gene3D" id="3.30.930.10">
    <property type="entry name" value="Bira Bifunctional Protein, Domain 2"/>
    <property type="match status" value="1"/>
</dbReference>
<dbReference type="Gene3D" id="3.30.40.230">
    <property type="match status" value="1"/>
</dbReference>
<keyword evidence="5" id="KW-0030">Aminoacyl-tRNA synthetase</keyword>
<dbReference type="PROSITE" id="PS51185">
    <property type="entry name" value="WHEP_TRS_2"/>
    <property type="match status" value="1"/>
</dbReference>
<keyword evidence="8" id="KW-1185">Reference proteome</keyword>
<reference evidence="7 8" key="1">
    <citation type="journal article" date="2012" name="Genome Biol.">
        <title>Genome and low-iron response of an oceanic diatom adapted to chronic iron limitation.</title>
        <authorList>
            <person name="Lommer M."/>
            <person name="Specht M."/>
            <person name="Roy A.S."/>
            <person name="Kraemer L."/>
            <person name="Andreson R."/>
            <person name="Gutowska M.A."/>
            <person name="Wolf J."/>
            <person name="Bergner S.V."/>
            <person name="Schilhabel M.B."/>
            <person name="Klostermeier U.C."/>
            <person name="Beiko R.G."/>
            <person name="Rosenstiel P."/>
            <person name="Hippler M."/>
            <person name="Laroche J."/>
        </authorList>
    </citation>
    <scope>NUCLEOTIDE SEQUENCE [LARGE SCALE GENOMIC DNA]</scope>
    <source>
        <strain evidence="7 8">CCMP1005</strain>
    </source>
</reference>
<evidence type="ECO:0000256" key="4">
    <source>
        <dbReference type="ARBA" id="ARBA00022917"/>
    </source>
</evidence>
<dbReference type="PANTHER" id="PTHR10745">
    <property type="entry name" value="GLYCYL-TRNA SYNTHETASE/DNA POLYMERASE SUBUNIT GAMMA-2"/>
    <property type="match status" value="1"/>
</dbReference>
<comment type="caution">
    <text evidence="7">The sequence shown here is derived from an EMBL/GenBank/DDBJ whole genome shotgun (WGS) entry which is preliminary data.</text>
</comment>
<keyword evidence="3" id="KW-0067">ATP-binding</keyword>
<feature type="domain" description="WHEP-TRS" evidence="6">
    <location>
        <begin position="11"/>
        <end position="68"/>
    </location>
</feature>
<evidence type="ECO:0000256" key="5">
    <source>
        <dbReference type="ARBA" id="ARBA00023146"/>
    </source>
</evidence>
<keyword evidence="4" id="KW-0648">Protein biosynthesis</keyword>
<dbReference type="Proteomes" id="UP000266841">
    <property type="component" value="Unassembled WGS sequence"/>
</dbReference>
<dbReference type="Gene3D" id="1.10.287.10">
    <property type="entry name" value="S15/NS1, RNA-binding"/>
    <property type="match status" value="1"/>
</dbReference>